<evidence type="ECO:0000313" key="2">
    <source>
        <dbReference type="EMBL" id="NWX03276.1"/>
    </source>
</evidence>
<organism evidence="2 3">
    <name type="scientific">Caloenas nicobarica</name>
    <name type="common">Nicobar pigeon</name>
    <dbReference type="NCBI Taxonomy" id="187106"/>
    <lineage>
        <taxon>Eukaryota</taxon>
        <taxon>Metazoa</taxon>
        <taxon>Chordata</taxon>
        <taxon>Craniata</taxon>
        <taxon>Vertebrata</taxon>
        <taxon>Euteleostomi</taxon>
        <taxon>Archelosauria</taxon>
        <taxon>Archosauria</taxon>
        <taxon>Dinosauria</taxon>
        <taxon>Saurischia</taxon>
        <taxon>Theropoda</taxon>
        <taxon>Coelurosauria</taxon>
        <taxon>Aves</taxon>
        <taxon>Neognathae</taxon>
        <taxon>Neoaves</taxon>
        <taxon>Columbimorphae</taxon>
        <taxon>Columbiformes</taxon>
        <taxon>Columbidae</taxon>
        <taxon>Caloenas</taxon>
    </lineage>
</organism>
<name>A0A7K6T0B5_CALNI</name>
<dbReference type="GO" id="GO:0003682">
    <property type="term" value="F:chromatin binding"/>
    <property type="evidence" value="ECO:0007669"/>
    <property type="project" value="TreeGrafter"/>
</dbReference>
<gene>
    <name evidence="2" type="primary">Stag2_2</name>
    <name evidence="2" type="ORF">CALNIC_R08152</name>
</gene>
<reference evidence="2 3" key="1">
    <citation type="submission" date="2019-09" db="EMBL/GenBank/DDBJ databases">
        <title>Bird 10,000 Genomes (B10K) Project - Family phase.</title>
        <authorList>
            <person name="Zhang G."/>
        </authorList>
    </citation>
    <scope>NUCLEOTIDE SEQUENCE [LARGE SCALE GENOMIC DNA]</scope>
    <source>
        <strain evidence="2">OUT-0007</strain>
        <tissue evidence="2">Blood</tissue>
    </source>
</reference>
<accession>A0A7K6T0B5</accession>
<comment type="similarity">
    <text evidence="1">Belongs to the SCC3 family.</text>
</comment>
<sequence>QEDLLRLKKQMRVFCQICQHYLTNVNTAVKEQAFTILCDVLMIFSHQIMTGGRDMLEPLVYTPDSSLQSELLSFILDHVFIDQDDDNNSADGQQDDEASKIEALHKRRNLLAAFCKLIVYTVVEMNTAADIFKQYMKYYNDYGDIIKETMSKTRQIDKIQCAKTLILSLQQLFNEMIQENGYNFDRSSPAFSGIKELARRFALTFGLDQLKTREAIAMLHKDGIEFAFKEPNPQGESHPPLNLAFLDILSEFSSKLLRQDKR</sequence>
<keyword evidence="3" id="KW-1185">Reference proteome</keyword>
<feature type="non-terminal residue" evidence="2">
    <location>
        <position position="262"/>
    </location>
</feature>
<dbReference type="GO" id="GO:0008278">
    <property type="term" value="C:cohesin complex"/>
    <property type="evidence" value="ECO:0007669"/>
    <property type="project" value="TreeGrafter"/>
</dbReference>
<dbReference type="GO" id="GO:0007062">
    <property type="term" value="P:sister chromatid cohesion"/>
    <property type="evidence" value="ECO:0007669"/>
    <property type="project" value="TreeGrafter"/>
</dbReference>
<evidence type="ECO:0000256" key="1">
    <source>
        <dbReference type="ARBA" id="ARBA00005486"/>
    </source>
</evidence>
<dbReference type="InterPro" id="IPR039662">
    <property type="entry name" value="Cohesin_Scc3/SA"/>
</dbReference>
<evidence type="ECO:0000313" key="3">
    <source>
        <dbReference type="Proteomes" id="UP000546235"/>
    </source>
</evidence>
<dbReference type="Proteomes" id="UP000546235">
    <property type="component" value="Unassembled WGS sequence"/>
</dbReference>
<dbReference type="GO" id="GO:0005634">
    <property type="term" value="C:nucleus"/>
    <property type="evidence" value="ECO:0007669"/>
    <property type="project" value="TreeGrafter"/>
</dbReference>
<protein>
    <submittedName>
        <fullName evidence="2">STAG2 protein</fullName>
    </submittedName>
</protein>
<dbReference type="EMBL" id="VZSB01001414">
    <property type="protein sequence ID" value="NWX03276.1"/>
    <property type="molecule type" value="Genomic_DNA"/>
</dbReference>
<proteinExistence type="inferred from homology"/>
<dbReference type="PANTHER" id="PTHR11199:SF3">
    <property type="entry name" value="COHESIN SUBUNIT SA-2"/>
    <property type="match status" value="1"/>
</dbReference>
<dbReference type="AlphaFoldDB" id="A0A7K6T0B5"/>
<dbReference type="PANTHER" id="PTHR11199">
    <property type="entry name" value="STROMAL ANTIGEN"/>
    <property type="match status" value="1"/>
</dbReference>
<comment type="caution">
    <text evidence="2">The sequence shown here is derived from an EMBL/GenBank/DDBJ whole genome shotgun (WGS) entry which is preliminary data.</text>
</comment>
<dbReference type="GO" id="GO:0000785">
    <property type="term" value="C:chromatin"/>
    <property type="evidence" value="ECO:0007669"/>
    <property type="project" value="TreeGrafter"/>
</dbReference>
<feature type="non-terminal residue" evidence="2">
    <location>
        <position position="1"/>
    </location>
</feature>